<dbReference type="EMBL" id="BAAAMN010000049">
    <property type="protein sequence ID" value="GAA2043240.1"/>
    <property type="molecule type" value="Genomic_DNA"/>
</dbReference>
<gene>
    <name evidence="2" type="ORF">GCM10009720_25060</name>
</gene>
<dbReference type="InterPro" id="IPR000601">
    <property type="entry name" value="PKD_dom"/>
</dbReference>
<keyword evidence="3" id="KW-1185">Reference proteome</keyword>
<comment type="caution">
    <text evidence="2">The sequence shown here is derived from an EMBL/GenBank/DDBJ whole genome shotgun (WGS) entry which is preliminary data.</text>
</comment>
<dbReference type="Pfam" id="PF00801">
    <property type="entry name" value="PKD"/>
    <property type="match status" value="1"/>
</dbReference>
<protein>
    <recommendedName>
        <fullName evidence="1">PKD domain-containing protein</fullName>
    </recommendedName>
</protein>
<dbReference type="SUPFAM" id="SSF49299">
    <property type="entry name" value="PKD domain"/>
    <property type="match status" value="1"/>
</dbReference>
<feature type="domain" description="PKD" evidence="1">
    <location>
        <begin position="9"/>
        <end position="58"/>
    </location>
</feature>
<sequence>MFDQEVTITATPIEYRWDYGDGDTLVTELPGYPVDEFNTETDTSHQYNETGLYTVELTTVFEGTYQVDGGEVQEVSSTVTQQAEPTEIRIWRAVTRNVDQSCLENPSAWGCEGLER</sequence>
<dbReference type="Proteomes" id="UP001501461">
    <property type="component" value="Unassembled WGS sequence"/>
</dbReference>
<evidence type="ECO:0000313" key="3">
    <source>
        <dbReference type="Proteomes" id="UP001501461"/>
    </source>
</evidence>
<proteinExistence type="predicted"/>
<dbReference type="PROSITE" id="PS50093">
    <property type="entry name" value="PKD"/>
    <property type="match status" value="1"/>
</dbReference>
<name>A0ABP5GEK5_9MICC</name>
<dbReference type="Gene3D" id="2.60.40.10">
    <property type="entry name" value="Immunoglobulins"/>
    <property type="match status" value="1"/>
</dbReference>
<reference evidence="3" key="1">
    <citation type="journal article" date="2019" name="Int. J. Syst. Evol. Microbiol.">
        <title>The Global Catalogue of Microorganisms (GCM) 10K type strain sequencing project: providing services to taxonomists for standard genome sequencing and annotation.</title>
        <authorList>
            <consortium name="The Broad Institute Genomics Platform"/>
            <consortium name="The Broad Institute Genome Sequencing Center for Infectious Disease"/>
            <person name="Wu L."/>
            <person name="Ma J."/>
        </authorList>
    </citation>
    <scope>NUCLEOTIDE SEQUENCE [LARGE SCALE GENOMIC DNA]</scope>
    <source>
        <strain evidence="3">JCM 13595</strain>
    </source>
</reference>
<organism evidence="2 3">
    <name type="scientific">Yaniella flava</name>
    <dbReference type="NCBI Taxonomy" id="287930"/>
    <lineage>
        <taxon>Bacteria</taxon>
        <taxon>Bacillati</taxon>
        <taxon>Actinomycetota</taxon>
        <taxon>Actinomycetes</taxon>
        <taxon>Micrococcales</taxon>
        <taxon>Micrococcaceae</taxon>
        <taxon>Yaniella</taxon>
    </lineage>
</organism>
<dbReference type="InterPro" id="IPR035986">
    <property type="entry name" value="PKD_dom_sf"/>
</dbReference>
<evidence type="ECO:0000259" key="1">
    <source>
        <dbReference type="PROSITE" id="PS50093"/>
    </source>
</evidence>
<dbReference type="InterPro" id="IPR013783">
    <property type="entry name" value="Ig-like_fold"/>
</dbReference>
<evidence type="ECO:0000313" key="2">
    <source>
        <dbReference type="EMBL" id="GAA2043240.1"/>
    </source>
</evidence>
<accession>A0ABP5GEK5</accession>